<name>A0A8J5IIZ4_9STRA</name>
<dbReference type="AlphaFoldDB" id="A0A8J5IIZ4"/>
<comment type="caution">
    <text evidence="1">The sequence shown here is derived from an EMBL/GenBank/DDBJ whole genome shotgun (WGS) entry which is preliminary data.</text>
</comment>
<protein>
    <submittedName>
        <fullName evidence="1">Uncharacterized protein</fullName>
    </submittedName>
</protein>
<accession>A0A8J5IIZ4</accession>
<gene>
    <name evidence="1" type="ORF">JG688_00014964</name>
</gene>
<evidence type="ECO:0000313" key="1">
    <source>
        <dbReference type="EMBL" id="KAG6948766.1"/>
    </source>
</evidence>
<keyword evidence="2" id="KW-1185">Reference proteome</keyword>
<proteinExistence type="predicted"/>
<dbReference type="Proteomes" id="UP000709295">
    <property type="component" value="Unassembled WGS sequence"/>
</dbReference>
<dbReference type="EMBL" id="JAENGY010001515">
    <property type="protein sequence ID" value="KAG6948766.1"/>
    <property type="molecule type" value="Genomic_DNA"/>
</dbReference>
<dbReference type="PANTHER" id="PTHR47169">
    <property type="entry name" value="OS01G0541250 PROTEIN"/>
    <property type="match status" value="1"/>
</dbReference>
<organism evidence="1 2">
    <name type="scientific">Phytophthora aleatoria</name>
    <dbReference type="NCBI Taxonomy" id="2496075"/>
    <lineage>
        <taxon>Eukaryota</taxon>
        <taxon>Sar</taxon>
        <taxon>Stramenopiles</taxon>
        <taxon>Oomycota</taxon>
        <taxon>Peronosporomycetes</taxon>
        <taxon>Peronosporales</taxon>
        <taxon>Peronosporaceae</taxon>
        <taxon>Phytophthora</taxon>
    </lineage>
</organism>
<evidence type="ECO:0000313" key="2">
    <source>
        <dbReference type="Proteomes" id="UP000709295"/>
    </source>
</evidence>
<reference evidence="1" key="1">
    <citation type="submission" date="2021-01" db="EMBL/GenBank/DDBJ databases">
        <title>Phytophthora aleatoria, a newly-described species from Pinus radiata is distinct from Phytophthora cactorum isolates based on comparative genomics.</title>
        <authorList>
            <person name="Mcdougal R."/>
            <person name="Panda P."/>
            <person name="Williams N."/>
            <person name="Studholme D.J."/>
        </authorList>
    </citation>
    <scope>NUCLEOTIDE SEQUENCE</scope>
    <source>
        <strain evidence="1">NZFS 4037</strain>
    </source>
</reference>
<sequence>MVFDDEEIPPRSCRSKNFIPKTMFVAAAARPSKGRWNGKIGLWPFTEQYEAKKKSRYIDKGKLCTRNIETVNRDVSRSYLIRYVISAIKTSWPRGWDRRRSILIQQDNAKPHVPVNDPGVVGAGTADGWNIRMIFQPVNSPDLNCLDLGLFASLQSLQYDELCNNIDELIQAEELAYATMHTAISSRTMLALKFPSS</sequence>
<dbReference type="PANTHER" id="PTHR47169:SF2">
    <property type="entry name" value="OS01G0541250 PROTEIN"/>
    <property type="match status" value="1"/>
</dbReference>